<dbReference type="NCBIfam" id="TIGR00797">
    <property type="entry name" value="matE"/>
    <property type="match status" value="1"/>
</dbReference>
<name>A0A1Y6E600_9HYPH</name>
<gene>
    <name evidence="7" type="ORF">SAMN06295905_0034</name>
</gene>
<feature type="transmembrane region" description="Helical" evidence="6">
    <location>
        <begin position="417"/>
        <end position="437"/>
    </location>
</feature>
<evidence type="ECO:0000256" key="2">
    <source>
        <dbReference type="ARBA" id="ARBA00010199"/>
    </source>
</evidence>
<comment type="subcellular location">
    <subcellularLocation>
        <location evidence="1">Membrane</location>
        <topology evidence="1">Multi-pass membrane protein</topology>
    </subcellularLocation>
</comment>
<feature type="transmembrane region" description="Helical" evidence="6">
    <location>
        <begin position="196"/>
        <end position="215"/>
    </location>
</feature>
<feature type="transmembrane region" description="Helical" evidence="6">
    <location>
        <begin position="318"/>
        <end position="341"/>
    </location>
</feature>
<dbReference type="AlphaFoldDB" id="A0A1Y6E600"/>
<dbReference type="PANTHER" id="PTHR42893">
    <property type="entry name" value="PROTEIN DETOXIFICATION 44, CHLOROPLASTIC-RELATED"/>
    <property type="match status" value="1"/>
</dbReference>
<evidence type="ECO:0000256" key="5">
    <source>
        <dbReference type="ARBA" id="ARBA00023136"/>
    </source>
</evidence>
<proteinExistence type="inferred from homology"/>
<evidence type="ECO:0000256" key="4">
    <source>
        <dbReference type="ARBA" id="ARBA00022989"/>
    </source>
</evidence>
<feature type="transmembrane region" description="Helical" evidence="6">
    <location>
        <begin position="172"/>
        <end position="190"/>
    </location>
</feature>
<feature type="transmembrane region" description="Helical" evidence="6">
    <location>
        <begin position="394"/>
        <end position="411"/>
    </location>
</feature>
<feature type="transmembrane region" description="Helical" evidence="6">
    <location>
        <begin position="250"/>
        <end position="268"/>
    </location>
</feature>
<sequence>MTPSRTQHPFHVSSRDVWSIALPASIAFITEPLVGLVDITVIGRLGDAALLGGLVLGALVFDVVFSLAYFLRIGTAGLVAQSVGARDPRDGLLHLSRALVLGVGIGIAMIALAAPILWLAVRLLAPETGVEAALSDYFHWRIWSAPFSLINYALLGWFYGRAAARTGMMLQLLLHLVDIALSIWFVHGLGWGVAGAAAGTVIAQVVATCTGLWLVTRHYGGLGSLLRRIAPGELSDTAAIRRMFGLSRDLMIRSMALMGAYAWFAAQGSRMGEVALAANAVLLNLLMVVGFFLDGIAQAAEQLTGKAVGANWRPAFERAYGLSMLWGLGLAVGLGVVWYLAGPWVIGFMTTNEAVRAEALAYLPIAALCTVTFMPAFVYDGILIGATLNTTMRNGMVVSLLAFLAAATLLQPVWGNWGLWAALHVWFLARGAIYWWALERRKAGLFGAA</sequence>
<comment type="similarity">
    <text evidence="2">Belongs to the multi antimicrobial extrusion (MATE) (TC 2.A.66.1) family.</text>
</comment>
<dbReference type="Pfam" id="PF01554">
    <property type="entry name" value="MatE"/>
    <property type="match status" value="2"/>
</dbReference>
<accession>A0A1Y6E600</accession>
<keyword evidence="4 6" id="KW-1133">Transmembrane helix</keyword>
<dbReference type="InterPro" id="IPR002528">
    <property type="entry name" value="MATE_fam"/>
</dbReference>
<reference evidence="8" key="1">
    <citation type="submission" date="2017-04" db="EMBL/GenBank/DDBJ databases">
        <authorList>
            <person name="Varghese N."/>
            <person name="Submissions S."/>
        </authorList>
    </citation>
    <scope>NUCLEOTIDE SEQUENCE [LARGE SCALE GENOMIC DNA]</scope>
</reference>
<keyword evidence="5 6" id="KW-0472">Membrane</keyword>
<dbReference type="InterPro" id="IPR044644">
    <property type="entry name" value="DinF-like"/>
</dbReference>
<feature type="transmembrane region" description="Helical" evidence="6">
    <location>
        <begin position="140"/>
        <end position="160"/>
    </location>
</feature>
<dbReference type="EMBL" id="FXWK01000001">
    <property type="protein sequence ID" value="SMQ58168.1"/>
    <property type="molecule type" value="Genomic_DNA"/>
</dbReference>
<dbReference type="GO" id="GO:0005886">
    <property type="term" value="C:plasma membrane"/>
    <property type="evidence" value="ECO:0007669"/>
    <property type="project" value="TreeGrafter"/>
</dbReference>
<keyword evidence="8" id="KW-1185">Reference proteome</keyword>
<dbReference type="CDD" id="cd13136">
    <property type="entry name" value="MATE_DinF_like"/>
    <property type="match status" value="1"/>
</dbReference>
<evidence type="ECO:0000313" key="7">
    <source>
        <dbReference type="EMBL" id="SMQ58168.1"/>
    </source>
</evidence>
<dbReference type="GO" id="GO:0042910">
    <property type="term" value="F:xenobiotic transmembrane transporter activity"/>
    <property type="evidence" value="ECO:0007669"/>
    <property type="project" value="InterPro"/>
</dbReference>
<feature type="transmembrane region" description="Helical" evidence="6">
    <location>
        <begin position="98"/>
        <end position="120"/>
    </location>
</feature>
<dbReference type="Proteomes" id="UP000194474">
    <property type="component" value="Unassembled WGS sequence"/>
</dbReference>
<evidence type="ECO:0000313" key="8">
    <source>
        <dbReference type="Proteomes" id="UP000194474"/>
    </source>
</evidence>
<feature type="transmembrane region" description="Helical" evidence="6">
    <location>
        <begin position="48"/>
        <end position="71"/>
    </location>
</feature>
<evidence type="ECO:0000256" key="6">
    <source>
        <dbReference type="SAM" id="Phobius"/>
    </source>
</evidence>
<protein>
    <submittedName>
        <fullName evidence="7">Putative efflux protein, MATE family</fullName>
    </submittedName>
</protein>
<dbReference type="PANTHER" id="PTHR42893:SF46">
    <property type="entry name" value="PROTEIN DETOXIFICATION 44, CHLOROPLASTIC"/>
    <property type="match status" value="1"/>
</dbReference>
<keyword evidence="3 6" id="KW-0812">Transmembrane</keyword>
<dbReference type="OrthoDB" id="9789527at2"/>
<evidence type="ECO:0000256" key="3">
    <source>
        <dbReference type="ARBA" id="ARBA00022692"/>
    </source>
</evidence>
<feature type="transmembrane region" description="Helical" evidence="6">
    <location>
        <begin position="361"/>
        <end position="382"/>
    </location>
</feature>
<dbReference type="RefSeq" id="WP_086468546.1">
    <property type="nucleotide sequence ID" value="NZ_FXWK01000001.1"/>
</dbReference>
<evidence type="ECO:0000256" key="1">
    <source>
        <dbReference type="ARBA" id="ARBA00004141"/>
    </source>
</evidence>
<feature type="transmembrane region" description="Helical" evidence="6">
    <location>
        <begin position="20"/>
        <end position="42"/>
    </location>
</feature>
<dbReference type="GO" id="GO:0015297">
    <property type="term" value="F:antiporter activity"/>
    <property type="evidence" value="ECO:0007669"/>
    <property type="project" value="InterPro"/>
</dbReference>
<organism evidence="7 8">
    <name type="scientific">Devosia lucknowensis</name>
    <dbReference type="NCBI Taxonomy" id="1096929"/>
    <lineage>
        <taxon>Bacteria</taxon>
        <taxon>Pseudomonadati</taxon>
        <taxon>Pseudomonadota</taxon>
        <taxon>Alphaproteobacteria</taxon>
        <taxon>Hyphomicrobiales</taxon>
        <taxon>Devosiaceae</taxon>
        <taxon>Devosia</taxon>
    </lineage>
</organism>
<feature type="transmembrane region" description="Helical" evidence="6">
    <location>
        <begin position="274"/>
        <end position="297"/>
    </location>
</feature>